<dbReference type="RefSeq" id="WP_272436420.1">
    <property type="nucleotide sequence ID" value="NZ_JAMQKB010000007.1"/>
</dbReference>
<protein>
    <submittedName>
        <fullName evidence="4">DNA-binding anti-repressor SinI</fullName>
    </submittedName>
</protein>
<feature type="domain" description="Sin" evidence="3">
    <location>
        <begin position="64"/>
        <end position="102"/>
    </location>
</feature>
<dbReference type="PROSITE" id="PS51500">
    <property type="entry name" value="SIN"/>
    <property type="match status" value="1"/>
</dbReference>
<accession>A0A9X4ALU3</accession>
<dbReference type="EMBL" id="JAMQKB010000007">
    <property type="protein sequence ID" value="MDC3424616.1"/>
    <property type="molecule type" value="Genomic_DNA"/>
</dbReference>
<dbReference type="GO" id="GO:0005829">
    <property type="term" value="C:cytosol"/>
    <property type="evidence" value="ECO:0007669"/>
    <property type="project" value="TreeGrafter"/>
</dbReference>
<dbReference type="Proteomes" id="UP001145050">
    <property type="component" value="Unassembled WGS sequence"/>
</dbReference>
<keyword evidence="1 4" id="KW-0238">DNA-binding</keyword>
<dbReference type="InterPro" id="IPR010981">
    <property type="entry name" value="SinR/SinI_dimer_dom"/>
</dbReference>
<dbReference type="PANTHER" id="PTHR46797">
    <property type="entry name" value="HTH-TYPE TRANSCRIPTIONAL REGULATOR"/>
    <property type="match status" value="1"/>
</dbReference>
<comment type="caution">
    <text evidence="4">The sequence shown here is derived from an EMBL/GenBank/DDBJ whole genome shotgun (WGS) entry which is preliminary data.</text>
</comment>
<dbReference type="Gene3D" id="1.10.260.40">
    <property type="entry name" value="lambda repressor-like DNA-binding domains"/>
    <property type="match status" value="1"/>
</dbReference>
<evidence type="ECO:0000313" key="4">
    <source>
        <dbReference type="EMBL" id="MDC3424616.1"/>
    </source>
</evidence>
<dbReference type="GO" id="GO:0046983">
    <property type="term" value="F:protein dimerization activity"/>
    <property type="evidence" value="ECO:0007669"/>
    <property type="project" value="InterPro"/>
</dbReference>
<keyword evidence="5" id="KW-1185">Reference proteome</keyword>
<dbReference type="InterPro" id="IPR050807">
    <property type="entry name" value="TransReg_Diox_bact_type"/>
</dbReference>
<dbReference type="Pfam" id="PF01381">
    <property type="entry name" value="HTH_3"/>
    <property type="match status" value="1"/>
</dbReference>
<evidence type="ECO:0000313" key="5">
    <source>
        <dbReference type="Proteomes" id="UP001145050"/>
    </source>
</evidence>
<name>A0A9X4ALU3_9BACI</name>
<dbReference type="Pfam" id="PF08671">
    <property type="entry name" value="SinI"/>
    <property type="match status" value="1"/>
</dbReference>
<dbReference type="AlphaFoldDB" id="A0A9X4ALU3"/>
<dbReference type="SUPFAM" id="SSF47413">
    <property type="entry name" value="lambda repressor-like DNA-binding domains"/>
    <property type="match status" value="1"/>
</dbReference>
<organism evidence="4 5">
    <name type="scientific">Terrihalobacillus insolitus</name>
    <dbReference type="NCBI Taxonomy" id="2950438"/>
    <lineage>
        <taxon>Bacteria</taxon>
        <taxon>Bacillati</taxon>
        <taxon>Bacillota</taxon>
        <taxon>Bacilli</taxon>
        <taxon>Bacillales</taxon>
        <taxon>Bacillaceae</taxon>
        <taxon>Terrihalobacillus</taxon>
    </lineage>
</organism>
<dbReference type="InterPro" id="IPR036281">
    <property type="entry name" value="SinR/SinI_dimer_dom_sf"/>
</dbReference>
<dbReference type="PANTHER" id="PTHR46797:SF13">
    <property type="entry name" value="HTH-TYPE TRANSCRIPTIONAL REGULATOR SINR"/>
    <property type="match status" value="1"/>
</dbReference>
<dbReference type="CDD" id="cd00093">
    <property type="entry name" value="HTH_XRE"/>
    <property type="match status" value="1"/>
</dbReference>
<dbReference type="GO" id="GO:0003677">
    <property type="term" value="F:DNA binding"/>
    <property type="evidence" value="ECO:0007669"/>
    <property type="project" value="UniProtKB-KW"/>
</dbReference>
<dbReference type="SUPFAM" id="SSF47406">
    <property type="entry name" value="SinR repressor dimerisation domain-like"/>
    <property type="match status" value="1"/>
</dbReference>
<evidence type="ECO:0000259" key="2">
    <source>
        <dbReference type="PROSITE" id="PS50943"/>
    </source>
</evidence>
<dbReference type="SMART" id="SM00530">
    <property type="entry name" value="HTH_XRE"/>
    <property type="match status" value="1"/>
</dbReference>
<dbReference type="InterPro" id="IPR001387">
    <property type="entry name" value="Cro/C1-type_HTH"/>
</dbReference>
<dbReference type="InterPro" id="IPR010982">
    <property type="entry name" value="Lambda_DNA-bd_dom_sf"/>
</dbReference>
<dbReference type="PROSITE" id="PS50943">
    <property type="entry name" value="HTH_CROC1"/>
    <property type="match status" value="1"/>
</dbReference>
<sequence length="117" mass="13474">MIGERVKIHRLEKGLSLSELAERASVAKSYLSSIERNIQSNPSIQFLEKVASVLDIPIEALLIDQDTVETNNLDPEWENLVREAMNSGVSKEQFREFLEFNRWRIKKSNSPFSQKNP</sequence>
<proteinExistence type="predicted"/>
<feature type="domain" description="HTH cro/C1-type" evidence="2">
    <location>
        <begin position="6"/>
        <end position="61"/>
    </location>
</feature>
<gene>
    <name evidence="4" type="primary">sinI</name>
    <name evidence="4" type="ORF">NC797_08850</name>
</gene>
<evidence type="ECO:0000256" key="1">
    <source>
        <dbReference type="ARBA" id="ARBA00023125"/>
    </source>
</evidence>
<reference evidence="4" key="1">
    <citation type="submission" date="2022-06" db="EMBL/GenBank/DDBJ databases">
        <title>Aquibacillus sp. a new bacterium isolated from soil saline samples.</title>
        <authorList>
            <person name="Galisteo C."/>
            <person name="De La Haba R."/>
            <person name="Sanchez-Porro C."/>
            <person name="Ventosa A."/>
        </authorList>
    </citation>
    <scope>NUCLEOTIDE SEQUENCE</scope>
    <source>
        <strain evidence="4">3ASR75-11</strain>
    </source>
</reference>
<dbReference type="GO" id="GO:0003700">
    <property type="term" value="F:DNA-binding transcription factor activity"/>
    <property type="evidence" value="ECO:0007669"/>
    <property type="project" value="TreeGrafter"/>
</dbReference>
<evidence type="ECO:0000259" key="3">
    <source>
        <dbReference type="PROSITE" id="PS51500"/>
    </source>
</evidence>